<proteinExistence type="predicted"/>
<organism evidence="3">
    <name type="scientific">Demequina capsici</name>
    <dbReference type="NCBI Taxonomy" id="3075620"/>
    <lineage>
        <taxon>Bacteria</taxon>
        <taxon>Bacillati</taxon>
        <taxon>Actinomycetota</taxon>
        <taxon>Actinomycetes</taxon>
        <taxon>Micrococcales</taxon>
        <taxon>Demequinaceae</taxon>
        <taxon>Demequina</taxon>
    </lineage>
</organism>
<feature type="transmembrane region" description="Helical" evidence="1">
    <location>
        <begin position="126"/>
        <end position="146"/>
    </location>
</feature>
<sequence length="331" mass="33790">MTQDRTVARAIQVGIVAPAVLVAVGVALQIASRDQLPARVVTHWGPQGPDGFGSPWTFTFLTLVAGLGIPALMTVFSIPAMRRGERSPMLRLMPAIGLGFAALIVTLSTGSLLVQRGMDEGSAPGIGPIVIASYAAAILAGLVGWASQPRQELIQPSERRVDPLIVAPGERVAWVGRAEAGGGLLAILVGVALALSAGAVWMWMAGDPAPALILTGVAALIAVLAGATTSFTVRADLSGLVVRSHVGIPRFRVPAADIAEVSVIDVSGLAQFGGWGVRVVPGATGIVLRNGSALQVTRRGGRRLVVTIDDAATIAAVLAAASEAGSHADQD</sequence>
<feature type="transmembrane region" description="Helical" evidence="1">
    <location>
        <begin position="184"/>
        <end position="205"/>
    </location>
</feature>
<accession>A0AA96FBT6</accession>
<feature type="transmembrane region" description="Helical" evidence="1">
    <location>
        <begin position="7"/>
        <end position="31"/>
    </location>
</feature>
<keyword evidence="1" id="KW-0812">Transmembrane</keyword>
<evidence type="ECO:0000313" key="3">
    <source>
        <dbReference type="EMBL" id="WNM27921.1"/>
    </source>
</evidence>
<dbReference type="AlphaFoldDB" id="A0AA96FBT6"/>
<keyword evidence="1" id="KW-1133">Transmembrane helix</keyword>
<protein>
    <submittedName>
        <fullName evidence="3">DUF1648 domain-containing protein</fullName>
    </submittedName>
</protein>
<evidence type="ECO:0000259" key="2">
    <source>
        <dbReference type="Pfam" id="PF07853"/>
    </source>
</evidence>
<dbReference type="InterPro" id="IPR012867">
    <property type="entry name" value="DUF1648"/>
</dbReference>
<feature type="transmembrane region" description="Helical" evidence="1">
    <location>
        <begin position="211"/>
        <end position="233"/>
    </location>
</feature>
<reference evidence="3" key="1">
    <citation type="submission" date="2023-09" db="EMBL/GenBank/DDBJ databases">
        <title>Demequina sp. a novel bacteria isolated from Capsicum annuum.</title>
        <authorList>
            <person name="Humaira Z."/>
            <person name="Lee J."/>
            <person name="Cho D."/>
        </authorList>
    </citation>
    <scope>NUCLEOTIDE SEQUENCE</scope>
    <source>
        <strain evidence="3">PMTSA13</strain>
    </source>
</reference>
<evidence type="ECO:0000256" key="1">
    <source>
        <dbReference type="SAM" id="Phobius"/>
    </source>
</evidence>
<dbReference type="KEGG" id="dcp:RN607_02640"/>
<keyword evidence="1" id="KW-0472">Membrane</keyword>
<feature type="domain" description="DUF1648" evidence="2">
    <location>
        <begin position="21"/>
        <end position="62"/>
    </location>
</feature>
<dbReference type="RefSeq" id="WP_313544154.1">
    <property type="nucleotide sequence ID" value="NZ_CP134880.1"/>
</dbReference>
<gene>
    <name evidence="3" type="ORF">RN607_02640</name>
</gene>
<feature type="transmembrane region" description="Helical" evidence="1">
    <location>
        <begin position="56"/>
        <end position="80"/>
    </location>
</feature>
<name>A0AA96FBT6_9MICO</name>
<dbReference type="EMBL" id="CP134880">
    <property type="protein sequence ID" value="WNM27921.1"/>
    <property type="molecule type" value="Genomic_DNA"/>
</dbReference>
<feature type="transmembrane region" description="Helical" evidence="1">
    <location>
        <begin position="92"/>
        <end position="114"/>
    </location>
</feature>
<dbReference type="Pfam" id="PF07853">
    <property type="entry name" value="DUF1648"/>
    <property type="match status" value="1"/>
</dbReference>
<dbReference type="Proteomes" id="UP001303408">
    <property type="component" value="Chromosome"/>
</dbReference>